<name>A0A383DTM1_9ZZZZ</name>
<dbReference type="InterPro" id="IPR008323">
    <property type="entry name" value="UCP033563"/>
</dbReference>
<dbReference type="AlphaFoldDB" id="A0A383DTM1"/>
<gene>
    <name evidence="1" type="ORF">METZ01_LOCUS500457</name>
</gene>
<reference evidence="1" key="1">
    <citation type="submission" date="2018-05" db="EMBL/GenBank/DDBJ databases">
        <authorList>
            <person name="Lanie J.A."/>
            <person name="Ng W.-L."/>
            <person name="Kazmierczak K.M."/>
            <person name="Andrzejewski T.M."/>
            <person name="Davidsen T.M."/>
            <person name="Wayne K.J."/>
            <person name="Tettelin H."/>
            <person name="Glass J.I."/>
            <person name="Rusch D."/>
            <person name="Podicherti R."/>
            <person name="Tsui H.-C.T."/>
            <person name="Winkler M.E."/>
        </authorList>
    </citation>
    <scope>NUCLEOTIDE SEQUENCE</scope>
</reference>
<evidence type="ECO:0008006" key="2">
    <source>
        <dbReference type="Google" id="ProtNLM"/>
    </source>
</evidence>
<proteinExistence type="predicted"/>
<protein>
    <recommendedName>
        <fullName evidence="2">DUF1015 domain-containing protein</fullName>
    </recommendedName>
</protein>
<sequence length="164" mass="18749">MDDKEKILGKGFKALRPKSEYSDDVIAPPYDVLNSKEARDLAKNNPYSFLHISKPEIDLPEDIDADDPRVYEKGLENLQEMINDHILIRDDKETLFIYKITTKDHDQTGIAFVASIDAYEGNLIKKHEHTTPVKELDRINNIKALNAQTGPVLLTYIDNIQLDK</sequence>
<feature type="non-terminal residue" evidence="1">
    <location>
        <position position="164"/>
    </location>
</feature>
<dbReference type="Pfam" id="PF06245">
    <property type="entry name" value="DUF1015"/>
    <property type="match status" value="1"/>
</dbReference>
<evidence type="ECO:0000313" key="1">
    <source>
        <dbReference type="EMBL" id="SVE47603.1"/>
    </source>
</evidence>
<organism evidence="1">
    <name type="scientific">marine metagenome</name>
    <dbReference type="NCBI Taxonomy" id="408172"/>
    <lineage>
        <taxon>unclassified sequences</taxon>
        <taxon>metagenomes</taxon>
        <taxon>ecological metagenomes</taxon>
    </lineage>
</organism>
<dbReference type="PANTHER" id="PTHR36454">
    <property type="entry name" value="LMO2823 PROTEIN"/>
    <property type="match status" value="1"/>
</dbReference>
<dbReference type="EMBL" id="UINC01219917">
    <property type="protein sequence ID" value="SVE47603.1"/>
    <property type="molecule type" value="Genomic_DNA"/>
</dbReference>
<dbReference type="PANTHER" id="PTHR36454:SF1">
    <property type="entry name" value="DUF1015 DOMAIN-CONTAINING PROTEIN"/>
    <property type="match status" value="1"/>
</dbReference>
<accession>A0A383DTM1</accession>